<reference evidence="1" key="1">
    <citation type="journal article" date="2012" name="Nat. Biotechnol.">
        <title>Draft genome sequence of pigeonpea (Cajanus cajan), an orphan legume crop of resource-poor farmers.</title>
        <authorList>
            <person name="Varshney R.K."/>
            <person name="Chen W."/>
            <person name="Li Y."/>
            <person name="Bharti A.K."/>
            <person name="Saxena R.K."/>
            <person name="Schlueter J.A."/>
            <person name="Donoghue M.T."/>
            <person name="Azam S."/>
            <person name="Fan G."/>
            <person name="Whaley A.M."/>
            <person name="Farmer A.D."/>
            <person name="Sheridan J."/>
            <person name="Iwata A."/>
            <person name="Tuteja R."/>
            <person name="Penmetsa R.V."/>
            <person name="Wu W."/>
            <person name="Upadhyaya H.D."/>
            <person name="Yang S.P."/>
            <person name="Shah T."/>
            <person name="Saxena K.B."/>
            <person name="Michael T."/>
            <person name="McCombie W.R."/>
            <person name="Yang B."/>
            <person name="Zhang G."/>
            <person name="Yang H."/>
            <person name="Wang J."/>
            <person name="Spillane C."/>
            <person name="Cook D.R."/>
            <person name="May G.D."/>
            <person name="Xu X."/>
            <person name="Jackson S.A."/>
        </authorList>
    </citation>
    <scope>NUCLEOTIDE SEQUENCE [LARGE SCALE GENOMIC DNA]</scope>
</reference>
<dbReference type="SUPFAM" id="SSF56672">
    <property type="entry name" value="DNA/RNA polymerases"/>
    <property type="match status" value="1"/>
</dbReference>
<dbReference type="Proteomes" id="UP000075243">
    <property type="component" value="Unassembled WGS sequence"/>
</dbReference>
<keyword evidence="2" id="KW-1185">Reference proteome</keyword>
<evidence type="ECO:0000313" key="1">
    <source>
        <dbReference type="EMBL" id="KYP44678.1"/>
    </source>
</evidence>
<accession>A0A151RQ43</accession>
<sequence length="370" mass="42653">MMTLNATRGRFARVCVEIDLDQPVVGKVWFQNNWFKIQYEGLHLLFGVMWRTCLFQEETLWYQKSREQWIKLGSRNTSFFHAQAVVHRKCSKVHGLFLASGEWCTDASLLNYDDQVLLGAPVSKEDVFQALMEMKSYKAPGPDGFQPIFYKMYWDVVGDDVWSFVRTAFAIGFFDPQAAETLIVLIPKHECPRHLKDFQPISLCNVLHKLISKVLVNRLRPILNRIGDLILKLDLEKADDRVDWSFLRRILIDLGFPPHIISLIMHGVSSASLCLLWNGQKAGTITPRRGLRQGSWSPYRLRGGPVVSHLFFADDVLLFSKATTSSMRIIMKVIDLFCDASGMRVRYLGRKYLPYGSPNLEPLEKPFWEF</sequence>
<gene>
    <name evidence="1" type="ORF">KK1_033792</name>
</gene>
<proteinExistence type="predicted"/>
<dbReference type="STRING" id="3821.A0A151RQ43"/>
<dbReference type="EMBL" id="KQ483617">
    <property type="protein sequence ID" value="KYP44678.1"/>
    <property type="molecule type" value="Genomic_DNA"/>
</dbReference>
<dbReference type="AlphaFoldDB" id="A0A151RQ43"/>
<dbReference type="InterPro" id="IPR043502">
    <property type="entry name" value="DNA/RNA_pol_sf"/>
</dbReference>
<evidence type="ECO:0000313" key="2">
    <source>
        <dbReference type="Proteomes" id="UP000075243"/>
    </source>
</evidence>
<dbReference type="PANTHER" id="PTHR19446">
    <property type="entry name" value="REVERSE TRANSCRIPTASES"/>
    <property type="match status" value="1"/>
</dbReference>
<protein>
    <submittedName>
        <fullName evidence="1">Retrovirus-related Pol polyprotein LINE-1</fullName>
    </submittedName>
</protein>
<dbReference type="Gramene" id="C.cajan_33484.t">
    <property type="protein sequence ID" value="C.cajan_33484.t"/>
    <property type="gene ID" value="C.cajan_33484"/>
</dbReference>
<name>A0A151RQ43_CAJCA</name>
<organism evidence="1 2">
    <name type="scientific">Cajanus cajan</name>
    <name type="common">Pigeon pea</name>
    <name type="synonym">Cajanus indicus</name>
    <dbReference type="NCBI Taxonomy" id="3821"/>
    <lineage>
        <taxon>Eukaryota</taxon>
        <taxon>Viridiplantae</taxon>
        <taxon>Streptophyta</taxon>
        <taxon>Embryophyta</taxon>
        <taxon>Tracheophyta</taxon>
        <taxon>Spermatophyta</taxon>
        <taxon>Magnoliopsida</taxon>
        <taxon>eudicotyledons</taxon>
        <taxon>Gunneridae</taxon>
        <taxon>Pentapetalae</taxon>
        <taxon>rosids</taxon>
        <taxon>fabids</taxon>
        <taxon>Fabales</taxon>
        <taxon>Fabaceae</taxon>
        <taxon>Papilionoideae</taxon>
        <taxon>50 kb inversion clade</taxon>
        <taxon>NPAAA clade</taxon>
        <taxon>indigoferoid/millettioid clade</taxon>
        <taxon>Phaseoleae</taxon>
        <taxon>Cajanus</taxon>
    </lineage>
</organism>